<dbReference type="Gene3D" id="1.10.287.1080">
    <property type="entry name" value="MazG-like"/>
    <property type="match status" value="2"/>
</dbReference>
<dbReference type="InterPro" id="IPR004518">
    <property type="entry name" value="MazG-like_dom"/>
</dbReference>
<name>A0A1P8WIW3_9PLAN</name>
<dbReference type="GO" id="GO:0006203">
    <property type="term" value="P:dGTP catabolic process"/>
    <property type="evidence" value="ECO:0007669"/>
    <property type="project" value="TreeGrafter"/>
</dbReference>
<evidence type="ECO:0000313" key="3">
    <source>
        <dbReference type="Proteomes" id="UP000187735"/>
    </source>
</evidence>
<dbReference type="InterPro" id="IPR011551">
    <property type="entry name" value="NTP_PyrPHydrolase_MazG"/>
</dbReference>
<dbReference type="GO" id="GO:0046076">
    <property type="term" value="P:dTTP catabolic process"/>
    <property type="evidence" value="ECO:0007669"/>
    <property type="project" value="TreeGrafter"/>
</dbReference>
<dbReference type="PANTHER" id="PTHR30522:SF0">
    <property type="entry name" value="NUCLEOSIDE TRIPHOSPHATE PYROPHOSPHOHYDROLASE"/>
    <property type="match status" value="1"/>
</dbReference>
<evidence type="ECO:0000313" key="2">
    <source>
        <dbReference type="EMBL" id="APZ93991.1"/>
    </source>
</evidence>
<dbReference type="SUPFAM" id="SSF101386">
    <property type="entry name" value="all-alpha NTP pyrophosphatases"/>
    <property type="match status" value="2"/>
</dbReference>
<dbReference type="GO" id="GO:0046081">
    <property type="term" value="P:dUTP catabolic process"/>
    <property type="evidence" value="ECO:0007669"/>
    <property type="project" value="TreeGrafter"/>
</dbReference>
<dbReference type="NCBIfam" id="TIGR00444">
    <property type="entry name" value="mazG"/>
    <property type="match status" value="1"/>
</dbReference>
<dbReference type="GO" id="GO:0046047">
    <property type="term" value="P:TTP catabolic process"/>
    <property type="evidence" value="ECO:0007669"/>
    <property type="project" value="TreeGrafter"/>
</dbReference>
<keyword evidence="2" id="KW-0378">Hydrolase</keyword>
<dbReference type="STRING" id="1891926.Fuma_03609"/>
<dbReference type="EMBL" id="CP017641">
    <property type="protein sequence ID" value="APZ93991.1"/>
    <property type="molecule type" value="Genomic_DNA"/>
</dbReference>
<sequence length="305" mass="34330">MSQQSTPADAADLTADFGRPPDFAQLLPEFQRLCEVIAKLRSPDGCPWDRQQTLASIKPYTLEETYELLEAIDSDDNSAIQEELGDVLLQVILDSQISSDEGRFELVDVVRQIADKMVRRHPHVFGDETAATTDDVKKHWHAAKNAEKSERTSKLDGIPKDLPQLARTYRIAARAASVGYDFPDRRMLFDKLNEEITELAEELFHDGQIPHVPAGITAERIPDEPIDDPGLKQRVESELGDVLFVVGNIARRWGINPEEALRKSNAKFSRRFKAIEAAMKQQDVTMEDASLAQMEDAYQQAKSKE</sequence>
<evidence type="ECO:0000259" key="1">
    <source>
        <dbReference type="Pfam" id="PF03819"/>
    </source>
</evidence>
<feature type="domain" description="NTP pyrophosphohydrolase MazG-like" evidence="1">
    <location>
        <begin position="52"/>
        <end position="125"/>
    </location>
</feature>
<protein>
    <submittedName>
        <fullName evidence="2">Nucleoside triphosphate pyrophosphohydrolase</fullName>
        <ecNumber evidence="2">3.6.1.8</ecNumber>
    </submittedName>
</protein>
<dbReference type="InterPro" id="IPR048011">
    <property type="entry name" value="NTP-PPase_MazG-like_C"/>
</dbReference>
<keyword evidence="3" id="KW-1185">Reference proteome</keyword>
<dbReference type="FunFam" id="1.10.287.1080:FF:000001">
    <property type="entry name" value="Nucleoside triphosphate pyrophosphohydrolase"/>
    <property type="match status" value="1"/>
</dbReference>
<dbReference type="KEGG" id="fmr:Fuma_03609"/>
<dbReference type="GO" id="GO:0006950">
    <property type="term" value="P:response to stress"/>
    <property type="evidence" value="ECO:0007669"/>
    <property type="project" value="UniProtKB-ARBA"/>
</dbReference>
<dbReference type="NCBIfam" id="NF007113">
    <property type="entry name" value="PRK09562.1"/>
    <property type="match status" value="1"/>
</dbReference>
<dbReference type="CDD" id="cd11528">
    <property type="entry name" value="NTP-PPase_MazG_Nterm"/>
    <property type="match status" value="1"/>
</dbReference>
<gene>
    <name evidence="2" type="primary">mazG</name>
    <name evidence="2" type="ORF">Fuma_03609</name>
</gene>
<reference evidence="2 3" key="1">
    <citation type="journal article" date="2016" name="Front. Microbiol.">
        <title>Fuerstia marisgermanicae gen. nov., sp. nov., an Unusual Member of the Phylum Planctomycetes from the German Wadden Sea.</title>
        <authorList>
            <person name="Kohn T."/>
            <person name="Heuer A."/>
            <person name="Jogler M."/>
            <person name="Vollmers J."/>
            <person name="Boedeker C."/>
            <person name="Bunk B."/>
            <person name="Rast P."/>
            <person name="Borchert D."/>
            <person name="Glockner I."/>
            <person name="Freese H.M."/>
            <person name="Klenk H.P."/>
            <person name="Overmann J."/>
            <person name="Kaster A.K."/>
            <person name="Rohde M."/>
            <person name="Wiegand S."/>
            <person name="Jogler C."/>
        </authorList>
    </citation>
    <scope>NUCLEOTIDE SEQUENCE [LARGE SCALE GENOMIC DNA]</scope>
    <source>
        <strain evidence="2 3">NH11</strain>
    </source>
</reference>
<dbReference type="OrthoDB" id="9808939at2"/>
<dbReference type="GO" id="GO:0046052">
    <property type="term" value="P:UTP catabolic process"/>
    <property type="evidence" value="ECO:0007669"/>
    <property type="project" value="TreeGrafter"/>
</dbReference>
<dbReference type="Pfam" id="PF03819">
    <property type="entry name" value="MazG"/>
    <property type="match status" value="2"/>
</dbReference>
<dbReference type="PANTHER" id="PTHR30522">
    <property type="entry name" value="NUCLEOSIDE TRIPHOSPHATE PYROPHOSPHOHYDROLASE"/>
    <property type="match status" value="1"/>
</dbReference>
<dbReference type="EC" id="3.6.1.8" evidence="2"/>
<dbReference type="GO" id="GO:0047693">
    <property type="term" value="F:ATP diphosphatase activity"/>
    <property type="evidence" value="ECO:0007669"/>
    <property type="project" value="UniProtKB-EC"/>
</dbReference>
<feature type="domain" description="NTP pyrophosphohydrolase MazG-like" evidence="1">
    <location>
        <begin position="190"/>
        <end position="273"/>
    </location>
</feature>
<dbReference type="RefSeq" id="WP_077025364.1">
    <property type="nucleotide sequence ID" value="NZ_CP017641.1"/>
</dbReference>
<organism evidence="2 3">
    <name type="scientific">Fuerstiella marisgermanici</name>
    <dbReference type="NCBI Taxonomy" id="1891926"/>
    <lineage>
        <taxon>Bacteria</taxon>
        <taxon>Pseudomonadati</taxon>
        <taxon>Planctomycetota</taxon>
        <taxon>Planctomycetia</taxon>
        <taxon>Planctomycetales</taxon>
        <taxon>Planctomycetaceae</taxon>
        <taxon>Fuerstiella</taxon>
    </lineage>
</organism>
<dbReference type="GO" id="GO:0046061">
    <property type="term" value="P:dATP catabolic process"/>
    <property type="evidence" value="ECO:0007669"/>
    <property type="project" value="TreeGrafter"/>
</dbReference>
<proteinExistence type="predicted"/>
<dbReference type="CDD" id="cd11529">
    <property type="entry name" value="NTP-PPase_MazG_Cterm"/>
    <property type="match status" value="1"/>
</dbReference>
<accession>A0A1P8WIW3</accession>
<dbReference type="AlphaFoldDB" id="A0A1P8WIW3"/>
<dbReference type="InterPro" id="IPR048015">
    <property type="entry name" value="NTP-PPase_MazG-like_N"/>
</dbReference>
<dbReference type="Proteomes" id="UP000187735">
    <property type="component" value="Chromosome"/>
</dbReference>